<evidence type="ECO:0000256" key="5">
    <source>
        <dbReference type="ARBA" id="ARBA00022777"/>
    </source>
</evidence>
<keyword evidence="4 7" id="KW-0547">Nucleotide-binding</keyword>
<feature type="domain" description="AGC-kinase C-terminal" evidence="10">
    <location>
        <begin position="349"/>
        <end position="414"/>
    </location>
</feature>
<evidence type="ECO:0000256" key="3">
    <source>
        <dbReference type="ARBA" id="ARBA00022679"/>
    </source>
</evidence>
<evidence type="ECO:0000259" key="9">
    <source>
        <dbReference type="PROSITE" id="PS50011"/>
    </source>
</evidence>
<feature type="compositionally biased region" description="Low complexity" evidence="8">
    <location>
        <begin position="608"/>
        <end position="617"/>
    </location>
</feature>
<dbReference type="Gene3D" id="1.10.510.10">
    <property type="entry name" value="Transferase(Phosphotransferase) domain 1"/>
    <property type="match status" value="1"/>
</dbReference>
<dbReference type="InterPro" id="IPR017441">
    <property type="entry name" value="Protein_kinase_ATP_BS"/>
</dbReference>
<dbReference type="Ensembl" id="ENSXETT00000120319">
    <property type="protein sequence ID" value="ENSXETP00000113925"/>
    <property type="gene ID" value="ENSXETG00000044325"/>
</dbReference>
<dbReference type="InterPro" id="IPR000719">
    <property type="entry name" value="Prot_kinase_dom"/>
</dbReference>
<evidence type="ECO:0000256" key="8">
    <source>
        <dbReference type="SAM" id="MobiDB-lite"/>
    </source>
</evidence>
<feature type="region of interest" description="Disordered" evidence="8">
    <location>
        <begin position="481"/>
        <end position="512"/>
    </location>
</feature>
<evidence type="ECO:0000256" key="1">
    <source>
        <dbReference type="ARBA" id="ARBA00022527"/>
    </source>
</evidence>
<dbReference type="SUPFAM" id="SSF56112">
    <property type="entry name" value="Protein kinase-like (PK-like)"/>
    <property type="match status" value="1"/>
</dbReference>
<keyword evidence="3" id="KW-0808">Transferase</keyword>
<dbReference type="InterPro" id="IPR000961">
    <property type="entry name" value="AGC-kinase_C"/>
</dbReference>
<protein>
    <recommendedName>
        <fullName evidence="12">Protein kinase domain-containing protein</fullName>
    </recommendedName>
</protein>
<keyword evidence="2" id="KW-0597">Phosphoprotein</keyword>
<dbReference type="PROSITE" id="PS00108">
    <property type="entry name" value="PROTEIN_KINASE_ST"/>
    <property type="match status" value="1"/>
</dbReference>
<keyword evidence="6 7" id="KW-0067">ATP-binding</keyword>
<dbReference type="InterPro" id="IPR011009">
    <property type="entry name" value="Kinase-like_dom_sf"/>
</dbReference>
<evidence type="ECO:0000259" key="10">
    <source>
        <dbReference type="PROSITE" id="PS51285"/>
    </source>
</evidence>
<evidence type="ECO:0008006" key="12">
    <source>
        <dbReference type="Google" id="ProtNLM"/>
    </source>
</evidence>
<evidence type="ECO:0000256" key="2">
    <source>
        <dbReference type="ARBA" id="ARBA00022553"/>
    </source>
</evidence>
<dbReference type="PANTHER" id="PTHR24351">
    <property type="entry name" value="RIBOSOMAL PROTEIN S6 KINASE"/>
    <property type="match status" value="1"/>
</dbReference>
<evidence type="ECO:0000256" key="6">
    <source>
        <dbReference type="ARBA" id="ARBA00022840"/>
    </source>
</evidence>
<evidence type="ECO:0000256" key="4">
    <source>
        <dbReference type="ARBA" id="ARBA00022741"/>
    </source>
</evidence>
<keyword evidence="1" id="KW-0723">Serine/threonine-protein kinase</keyword>
<feature type="compositionally biased region" description="Pro residues" evidence="8">
    <location>
        <begin position="575"/>
        <end position="607"/>
    </location>
</feature>
<dbReference type="Bgee" id="ENSXETG00000035012">
    <property type="expression patterns" value="Expressed in testis and 8 other cell types or tissues"/>
</dbReference>
<feature type="compositionally biased region" description="Polar residues" evidence="8">
    <location>
        <begin position="1"/>
        <end position="12"/>
    </location>
</feature>
<dbReference type="GO" id="GO:0004674">
    <property type="term" value="F:protein serine/threonine kinase activity"/>
    <property type="evidence" value="ECO:0007669"/>
    <property type="project" value="UniProtKB-KW"/>
</dbReference>
<dbReference type="GeneTree" id="ENSGT00940000154203"/>
<dbReference type="Pfam" id="PF00069">
    <property type="entry name" value="Pkinase"/>
    <property type="match status" value="1"/>
</dbReference>
<dbReference type="PROSITE" id="PS00107">
    <property type="entry name" value="PROTEIN_KINASE_ATP"/>
    <property type="match status" value="1"/>
</dbReference>
<feature type="compositionally biased region" description="Low complexity" evidence="8">
    <location>
        <begin position="489"/>
        <end position="499"/>
    </location>
</feature>
<dbReference type="Gene3D" id="3.30.200.20">
    <property type="entry name" value="Phosphorylase Kinase, domain 1"/>
    <property type="match status" value="1"/>
</dbReference>
<feature type="binding site" evidence="7">
    <location>
        <position position="125"/>
    </location>
    <ligand>
        <name>ATP</name>
        <dbReference type="ChEBI" id="CHEBI:30616"/>
    </ligand>
</feature>
<evidence type="ECO:0000313" key="11">
    <source>
        <dbReference type="Ensembl" id="ENSXETP00000074588"/>
    </source>
</evidence>
<dbReference type="InParanoid" id="A0A6I8QNC8"/>
<dbReference type="GO" id="GO:0005524">
    <property type="term" value="F:ATP binding"/>
    <property type="evidence" value="ECO:0007669"/>
    <property type="project" value="UniProtKB-UniRule"/>
</dbReference>
<accession>A0A6I8QNC8</accession>
<dbReference type="PROSITE" id="PS50011">
    <property type="entry name" value="PROTEIN_KINASE_DOM"/>
    <property type="match status" value="1"/>
</dbReference>
<evidence type="ECO:0000256" key="7">
    <source>
        <dbReference type="PROSITE-ProRule" id="PRU10141"/>
    </source>
</evidence>
<dbReference type="PROSITE" id="PS51285">
    <property type="entry name" value="AGC_KINASE_CTER"/>
    <property type="match status" value="1"/>
</dbReference>
<dbReference type="AlphaFoldDB" id="A0A6I8QNC8"/>
<proteinExistence type="predicted"/>
<dbReference type="SMART" id="SM00220">
    <property type="entry name" value="S_TKc"/>
    <property type="match status" value="1"/>
</dbReference>
<sequence length="774" mass="82823">MDRSPKPSTSCGLTRKRNIKKETEGAAKKIKRMGTNVEEKSQERQKAQEGKKRKKKEKREKRERETSEEEGSVVKRPCIPAQRPYPKNIKNYEFHVKLGNGNFGKVMLASLKNCEEKVAIKVIRKQHKEGNDISRFILAESRTLRITEGCPFLCHGYAAFQTQLHAFLVMEFARGGTLKQLINKEGGLKTDSIRFYSAEMIIGLQYLHSRGIVHRDLKPDNILLSDEGHVKIADFGLVAEGMFTSDRKNFEPVGYFTFMAPEIFSGIGYGAAADWWAFAITLCKMATGRSPFYEGMTLENLMYSVCCKEPLFPEGVSAELKELLLELLEKNPEKRLGTKGDIRKHPFYRSIDWTALEGKKIPPPFQPIPTVDITAVCKESLSFLEEADCISASGCIERIQDLSFLSPTWEKSGVPFCPHHLSSKPQSRTNGLPLLKPTSSAIPSSYALSILGPATGPLHLGPCHRPSPSWALPPALSTLGPATGPPLLGPATGPLHLGPCHQPSPAGPCHRPSPPWALPPALPSWALPPALSTLGPATGPLHLGPCHRLSPPWALPPALPYWALPPALSTLGPATGPPLLGPATGPPLLGPATGPPLLGPATGPPLLGPATGPLHLGPCHRPSPSGPCHRPSSSWALPPALPSWTLPPALSTLGPATGPPLLGPATGPLYLGPCHRPSPPYALTSALPFWALPPALSTLGPATGPPLLGPATGPLHLGPCHRPSPPGPCHRPSPPWALPPALPSWALPPALPCWALPPALSILGPATGPLHLGP</sequence>
<reference evidence="11" key="1">
    <citation type="journal article" date="2010" name="Science">
        <title>The genome of the Western clawed frog Xenopus tropicalis.</title>
        <authorList>
            <person name="Hellsten U."/>
            <person name="Harland R.M."/>
            <person name="Gilchrist M.J."/>
            <person name="Hendrix D."/>
            <person name="Jurka J."/>
            <person name="Kapitonov V."/>
            <person name="Ovcharenko I."/>
            <person name="Putnam N.H."/>
            <person name="Shu S."/>
            <person name="Taher L."/>
            <person name="Blitz I.L."/>
            <person name="Blumberg B."/>
            <person name="Dichmann D.S."/>
            <person name="Dubchak I."/>
            <person name="Amaya E."/>
            <person name="Detter J.C."/>
            <person name="Fletcher R."/>
            <person name="Gerhard D.S."/>
            <person name="Goodstein D."/>
            <person name="Graves T."/>
            <person name="Grigoriev I.V."/>
            <person name="Grimwood J."/>
            <person name="Kawashima T."/>
            <person name="Lindquist E."/>
            <person name="Lucas S.M."/>
            <person name="Mead P.E."/>
            <person name="Mitros T."/>
            <person name="Ogino H."/>
            <person name="Ohta Y."/>
            <person name="Poliakov A.V."/>
            <person name="Pollet N."/>
            <person name="Robert J."/>
            <person name="Salamov A."/>
            <person name="Sater A.K."/>
            <person name="Schmutz J."/>
            <person name="Terry A."/>
            <person name="Vize P.D."/>
            <person name="Warren W.C."/>
            <person name="Wells D."/>
            <person name="Wills A."/>
            <person name="Wilson R.K."/>
            <person name="Zimmerman L.B."/>
            <person name="Zorn A.M."/>
            <person name="Grainger R."/>
            <person name="Grammer T."/>
            <person name="Khokha M.K."/>
            <person name="Richardson P.M."/>
            <person name="Rokhsar D.S."/>
        </authorList>
    </citation>
    <scope>NUCLEOTIDE SEQUENCE [LARGE SCALE GENOMIC DNA]</scope>
    <source>
        <strain evidence="11">Nigerian</strain>
    </source>
</reference>
<name>A0A6I8QNC8_XENTR</name>
<feature type="domain" description="Protein kinase" evidence="9">
    <location>
        <begin position="92"/>
        <end position="348"/>
    </location>
</feature>
<reference evidence="11" key="2">
    <citation type="submission" date="2020-05" db="UniProtKB">
        <authorList>
            <consortium name="Ensembl"/>
        </authorList>
    </citation>
    <scope>IDENTIFICATION</scope>
</reference>
<keyword evidence="5" id="KW-0418">Kinase</keyword>
<dbReference type="InterPro" id="IPR008271">
    <property type="entry name" value="Ser/Thr_kinase_AS"/>
</dbReference>
<feature type="compositionally biased region" description="Basic and acidic residues" evidence="8">
    <location>
        <begin position="37"/>
        <end position="50"/>
    </location>
</feature>
<feature type="region of interest" description="Disordered" evidence="8">
    <location>
        <begin position="1"/>
        <end position="73"/>
    </location>
</feature>
<feature type="region of interest" description="Disordered" evidence="8">
    <location>
        <begin position="575"/>
        <end position="632"/>
    </location>
</feature>
<organism evidence="11">
    <name type="scientific">Xenopus tropicalis</name>
    <name type="common">Western clawed frog</name>
    <name type="synonym">Silurana tropicalis</name>
    <dbReference type="NCBI Taxonomy" id="8364"/>
    <lineage>
        <taxon>Eukaryota</taxon>
        <taxon>Metazoa</taxon>
        <taxon>Chordata</taxon>
        <taxon>Craniata</taxon>
        <taxon>Vertebrata</taxon>
        <taxon>Euteleostomi</taxon>
        <taxon>Amphibia</taxon>
        <taxon>Batrachia</taxon>
        <taxon>Anura</taxon>
        <taxon>Pipoidea</taxon>
        <taxon>Pipidae</taxon>
        <taxon>Xenopodinae</taxon>
        <taxon>Xenopus</taxon>
        <taxon>Silurana</taxon>
    </lineage>
</organism>
<dbReference type="Ensembl" id="ENSXETT00000067193">
    <property type="protein sequence ID" value="ENSXETP00000074588"/>
    <property type="gene ID" value="ENSXETG00000035012"/>
</dbReference>